<evidence type="ECO:0000256" key="1">
    <source>
        <dbReference type="SAM" id="MobiDB-lite"/>
    </source>
</evidence>
<feature type="region of interest" description="Disordered" evidence="1">
    <location>
        <begin position="252"/>
        <end position="275"/>
    </location>
</feature>
<reference evidence="2 3" key="1">
    <citation type="journal article" date="2022" name="bioRxiv">
        <title>Genomics of Preaxostyla Flagellates Illuminates Evolutionary Transitions and the Path Towards Mitochondrial Loss.</title>
        <authorList>
            <person name="Novak L.V.F."/>
            <person name="Treitli S.C."/>
            <person name="Pyrih J."/>
            <person name="Halakuc P."/>
            <person name="Pipaliya S.V."/>
            <person name="Vacek V."/>
            <person name="Brzon O."/>
            <person name="Soukal P."/>
            <person name="Eme L."/>
            <person name="Dacks J.B."/>
            <person name="Karnkowska A."/>
            <person name="Elias M."/>
            <person name="Hampl V."/>
        </authorList>
    </citation>
    <scope>NUCLEOTIDE SEQUENCE [LARGE SCALE GENOMIC DNA]</scope>
    <source>
        <strain evidence="2">NAU3</strain>
        <tissue evidence="2">Gut</tissue>
    </source>
</reference>
<evidence type="ECO:0000313" key="2">
    <source>
        <dbReference type="EMBL" id="KAK2951097.1"/>
    </source>
</evidence>
<dbReference type="Proteomes" id="UP001281761">
    <property type="component" value="Unassembled WGS sequence"/>
</dbReference>
<comment type="caution">
    <text evidence="2">The sequence shown here is derived from an EMBL/GenBank/DDBJ whole genome shotgun (WGS) entry which is preliminary data.</text>
</comment>
<evidence type="ECO:0000313" key="3">
    <source>
        <dbReference type="Proteomes" id="UP001281761"/>
    </source>
</evidence>
<accession>A0ABQ9XF45</accession>
<name>A0ABQ9XF45_9EUKA</name>
<feature type="compositionally biased region" description="Basic and acidic residues" evidence="1">
    <location>
        <begin position="706"/>
        <end position="715"/>
    </location>
</feature>
<gene>
    <name evidence="2" type="ORF">BLNAU_13940</name>
</gene>
<feature type="region of interest" description="Disordered" evidence="1">
    <location>
        <begin position="686"/>
        <end position="715"/>
    </location>
</feature>
<proteinExistence type="predicted"/>
<feature type="compositionally biased region" description="Polar residues" evidence="1">
    <location>
        <begin position="1123"/>
        <end position="1140"/>
    </location>
</feature>
<sequence length="1559" mass="178254">MTAKLHFQMQFAAQYTIEHAQSIEWHTISIQDLNSDQRVTLSEIDESMSLGDLRQTQNTPDGRYLSSLLVIMTFSSTVLEDSQFQHSQQISDFEDVTCDEYLKKDLPTIARNVLVAIDSSIGPLSQCEFPNYNKRPDEVMPLDTSKFMMKTVGSYWGTENLEHPLKDILFRPSWYSLLSHILFNSQKYERKPDDQKTRPMTHVVIGSSGVGKSALRFPAITLALSLGAKEVCSAKADEYPLRFVRKTIEVTTQSTSLTQPDPHPTPLPTADSPAKKPTMRVAHVNMPPRDAPITPTTYKYEVFISKTKAEIVYDDNFFKTEYFIRQEMDPNNPGEVIYTQPNEENWIKLGEVEVPSIHHFPHFLRLFVDRRDQVRNPLEDKTWHIIDDLELVPEHFKPSQHYILLTAPNQTHLKHIVEAKKPLKIPLVMYVSPRYTVAEEVNMLNAIPFKFEPYYESYVAGHKKIVKTLGFTPRNMQDYVQYGRELESLKKLAKKVKVSGDIFGQSISHNLIVLDSPQADPHNFTTAYASPRAEELVAEKWRKHLKAQCVHFVDGTGVINTTDEVKKFMIHALFKRLTNSAVRQGAHFSKMKIRGQPVVCEDGKPFSFPPTPTRSGVDSSGTCDTLHAFLPNMAEFQCSEENRFDDDKWGRFFVNAMEDEPIMGGPVEEKKGKFVFKKTDTPNPIEVEVGGITPIDSVTPSDEQTMDQHEQPTAQDHRHNPFHFFTFHLVPQSLYNAGFESILLFFRVDSTNKIDSLGVHFLKSSIGDGEEIDEVGANAMMAWLALLMDLYELRADQIFPHFVFVVSERVFDRFTPNTLFVTDFIPEDNIVIAALTSPTGNLNDLTIEAEDTLLLDTGQRLQPNNDPMCLRCGFCGEVIGGEFFHHECINTKNGRSNLNFQRQLLDPTTRHSLFKSEPQWKKKIAKSACNIVSEDDPTFFYTQKTLAEREADRQSGSSDRHADTHPVGLQVKYPFPTMARPNARMSGNHVTFDVVRVTMVSPVEAQRLGRRLLTDSFGNTEHATLQSISVTVSLPQPLPPPCHLYRTPFCPPPRRRFEDHIGFPQRKKIGIDPEGHIAEVDVVIDDWSDGEISTDYDEDDQDSSEGEESTSDDWRRELEQADEQQTWRDPNQTEPTTSDMADQLDTWSERIWIKMETDGNTCSARATSLSPYTSLEFEEPSPFLVNCDDCLGQMMLPFEQVGELRERIRRSFPAIHPSLLSPHPHTEKSRPQLMMELCLLVIQQELELFWQMLSLPNMTEPDFDSSFGFSFCGLQMILQKFRMFIKFSVNFQRDLRLFAKQLLSKTSAVQARIATITRGLVSSTHIDILNWCHVTIWRDTHPKREDSPSESRIIQMEDELKALDQSVMKPMYDSPSIPKDAGDQTTPNDSKMSPELLVQREILLKQRESLLHRAWMLFDFFGSLAMTLPASTLTPHTIASAYQPMSTVWKDRKETDVLKSMRYVSAIIGVVEQNYFQTLVQSRPINYDTLEIERVKCLETFLKLREYLTPTLTLELNYLRGLGQKIIERKENSRIHKTSVQNSLVTIEKVTVRFDTAGN</sequence>
<feature type="compositionally biased region" description="Acidic residues" evidence="1">
    <location>
        <begin position="1090"/>
        <end position="1111"/>
    </location>
</feature>
<organism evidence="2 3">
    <name type="scientific">Blattamonas nauphoetae</name>
    <dbReference type="NCBI Taxonomy" id="2049346"/>
    <lineage>
        <taxon>Eukaryota</taxon>
        <taxon>Metamonada</taxon>
        <taxon>Preaxostyla</taxon>
        <taxon>Oxymonadida</taxon>
        <taxon>Blattamonas</taxon>
    </lineage>
</organism>
<keyword evidence="3" id="KW-1185">Reference proteome</keyword>
<feature type="region of interest" description="Disordered" evidence="1">
    <location>
        <begin position="1090"/>
        <end position="1143"/>
    </location>
</feature>
<dbReference type="EMBL" id="JARBJD010000124">
    <property type="protein sequence ID" value="KAK2951097.1"/>
    <property type="molecule type" value="Genomic_DNA"/>
</dbReference>
<protein>
    <submittedName>
        <fullName evidence="2">Uncharacterized protein</fullName>
    </submittedName>
</protein>